<accession>A0AA90NFZ5</accession>
<keyword evidence="3" id="KW-1185">Reference proteome</keyword>
<evidence type="ECO:0000256" key="1">
    <source>
        <dbReference type="SAM" id="Phobius"/>
    </source>
</evidence>
<feature type="transmembrane region" description="Helical" evidence="1">
    <location>
        <begin position="166"/>
        <end position="183"/>
    </location>
</feature>
<sequence>MDLAVTVAVLAVLGACAWQVRRGGPGAARLQALGWAAVAWVRASPAATLIWLIVCVNSIMLIGLPESVQTEVLLAHSTNLTQFAHHPVQSLVTSALWIEPVDIVFATVMTILVLGPAERWLGHAGLVAVYFTGSAVASLVAVFSAGRLVAHGLLTDDVDVSGMVDVGVSYGSLCVAGLLVYRIARVRWRLVAMVALPIAVQLSLPFFGLYATLGHLRAVVLGYLLWPVTRIPAVRRRAATWRYRPPSATCAPGRSGLGDVP</sequence>
<keyword evidence="1" id="KW-0472">Membrane</keyword>
<gene>
    <name evidence="2" type="ORF">Q7X28_07040</name>
</gene>
<keyword evidence="1" id="KW-0812">Transmembrane</keyword>
<dbReference type="EMBL" id="JAUTIX010000002">
    <property type="protein sequence ID" value="MDP0397676.1"/>
    <property type="molecule type" value="Genomic_DNA"/>
</dbReference>
<evidence type="ECO:0000313" key="2">
    <source>
        <dbReference type="EMBL" id="MDP0397676.1"/>
    </source>
</evidence>
<comment type="caution">
    <text evidence="2">The sequence shown here is derived from an EMBL/GenBank/DDBJ whole genome shotgun (WGS) entry which is preliminary data.</text>
</comment>
<keyword evidence="1" id="KW-1133">Transmembrane helix</keyword>
<reference evidence="2" key="1">
    <citation type="submission" date="2023-08" db="EMBL/GenBank/DDBJ databases">
        <title>The draft genome of Tsukamurella strandjordii strain 050030.</title>
        <authorList>
            <person name="Zhao F."/>
            <person name="Feng Y."/>
            <person name="Zong Z."/>
        </authorList>
    </citation>
    <scope>NUCLEOTIDE SEQUENCE</scope>
    <source>
        <strain evidence="2">050030</strain>
    </source>
</reference>
<protein>
    <submittedName>
        <fullName evidence="2">Uncharacterized protein</fullName>
    </submittedName>
</protein>
<dbReference type="Pfam" id="PF20401">
    <property type="entry name" value="Rhomboid_2"/>
    <property type="match status" value="1"/>
</dbReference>
<feature type="transmembrane region" description="Helical" evidence="1">
    <location>
        <begin position="190"/>
        <end position="210"/>
    </location>
</feature>
<organism evidence="2 3">
    <name type="scientific">Tsukamurella strandjordii</name>
    <dbReference type="NCBI Taxonomy" id="147577"/>
    <lineage>
        <taxon>Bacteria</taxon>
        <taxon>Bacillati</taxon>
        <taxon>Actinomycetota</taxon>
        <taxon>Actinomycetes</taxon>
        <taxon>Mycobacteriales</taxon>
        <taxon>Tsukamurellaceae</taxon>
        <taxon>Tsukamurella</taxon>
    </lineage>
</organism>
<feature type="transmembrane region" description="Helical" evidence="1">
    <location>
        <begin position="216"/>
        <end position="234"/>
    </location>
</feature>
<proteinExistence type="predicted"/>
<dbReference type="RefSeq" id="WP_220659115.1">
    <property type="nucleotide sequence ID" value="NZ_CBCSFC010000004.1"/>
</dbReference>
<name>A0AA90NFZ5_9ACTN</name>
<feature type="transmembrane region" description="Helical" evidence="1">
    <location>
        <begin position="88"/>
        <end position="114"/>
    </location>
</feature>
<dbReference type="InterPro" id="IPR046862">
    <property type="entry name" value="Rhomboid_2"/>
</dbReference>
<dbReference type="Proteomes" id="UP001178281">
    <property type="component" value="Unassembled WGS sequence"/>
</dbReference>
<evidence type="ECO:0000313" key="3">
    <source>
        <dbReference type="Proteomes" id="UP001178281"/>
    </source>
</evidence>
<dbReference type="AlphaFoldDB" id="A0AA90NFZ5"/>
<feature type="transmembrane region" description="Helical" evidence="1">
    <location>
        <begin position="126"/>
        <end position="146"/>
    </location>
</feature>